<dbReference type="AlphaFoldDB" id="A0A4V4IYF0"/>
<evidence type="ECO:0000313" key="2">
    <source>
        <dbReference type="EMBL" id="THX00848.1"/>
    </source>
</evidence>
<sequence>MSSPGIGNGVQRLSISTEDELTSPAPNSGSTGQHQRYNPTFTGLPAELKRLIVHNSDDDSLPNLRLTCKELNEIASKPFGERCLAERCFMMSDYSLQGLVDLTAHPVFGPCVRRVLINTYSFTVGIEDWLKTTGKNLPKAEREAKWKPLDAADSQISDLIGTQIIIRYLAVALLNLKEHGQRVTFGLRDDVIHRGTDHEILRKAYGFEQFWGIVSPLNDLEIKQWGPARSFLWAMLGFAITSVDAHNEVPVALELDLAVAIDRSNDALDGDWTIRFFRPDPKQDYLVLNYHGTTVQTCKEEDIDPGFLPHIIGPQGHELRYGYGSGNTSYYSPCMLGKLYAAITMEKLSEICMESYASEASFTILEICKMGSQKLQKLALIDTHLFESTIGRFGFLDQKKSAWPFLYVVRSLLRDNCPNLQSLVLDRVFFYAEDDTAGRAVITGKRREWKGKDGVLSGLACLIAEMTTLDEEQQERWFKHEIDADGNDLVATVEDE</sequence>
<comment type="caution">
    <text evidence="2">The sequence shown here is derived from an EMBL/GenBank/DDBJ whole genome shotgun (WGS) entry which is preliminary data.</text>
</comment>
<protein>
    <recommendedName>
        <fullName evidence="3">F-box domain-containing protein</fullName>
    </recommendedName>
</protein>
<evidence type="ECO:0008006" key="3">
    <source>
        <dbReference type="Google" id="ProtNLM"/>
    </source>
</evidence>
<name>A0A4V4IYF0_AURPU</name>
<reference evidence="2" key="1">
    <citation type="submission" date="2018-10" db="EMBL/GenBank/DDBJ databases">
        <title>Fifty Aureobasidium pullulans genomes reveal a recombining polyextremotolerant generalist.</title>
        <authorList>
            <person name="Gostincar C."/>
            <person name="Turk M."/>
            <person name="Zajc J."/>
            <person name="Gunde-Cimerman N."/>
        </authorList>
    </citation>
    <scope>NUCLEOTIDE SEQUENCE [LARGE SCALE GENOMIC DNA]</scope>
    <source>
        <strain evidence="2">EXF-10085</strain>
    </source>
</reference>
<gene>
    <name evidence="2" type="ORF">D6D13_09275</name>
</gene>
<accession>A0A4V4IYF0</accession>
<feature type="compositionally biased region" description="Polar residues" evidence="1">
    <location>
        <begin position="24"/>
        <end position="39"/>
    </location>
</feature>
<proteinExistence type="predicted"/>
<evidence type="ECO:0000256" key="1">
    <source>
        <dbReference type="SAM" id="MobiDB-lite"/>
    </source>
</evidence>
<dbReference type="EMBL" id="QZAS01000054">
    <property type="protein sequence ID" value="THX00848.1"/>
    <property type="molecule type" value="Genomic_DNA"/>
</dbReference>
<feature type="region of interest" description="Disordered" evidence="1">
    <location>
        <begin position="20"/>
        <end position="39"/>
    </location>
</feature>
<organism evidence="2">
    <name type="scientific">Aureobasidium pullulans</name>
    <name type="common">Black yeast</name>
    <name type="synonym">Pullularia pullulans</name>
    <dbReference type="NCBI Taxonomy" id="5580"/>
    <lineage>
        <taxon>Eukaryota</taxon>
        <taxon>Fungi</taxon>
        <taxon>Dikarya</taxon>
        <taxon>Ascomycota</taxon>
        <taxon>Pezizomycotina</taxon>
        <taxon>Dothideomycetes</taxon>
        <taxon>Dothideomycetidae</taxon>
        <taxon>Dothideales</taxon>
        <taxon>Saccotheciaceae</taxon>
        <taxon>Aureobasidium</taxon>
    </lineage>
</organism>